<name>A5DTS7_LODEL</name>
<keyword evidence="2" id="KW-1185">Reference proteome</keyword>
<reference evidence="1 2" key="1">
    <citation type="journal article" date="2009" name="Nature">
        <title>Evolution of pathogenicity and sexual reproduction in eight Candida genomes.</title>
        <authorList>
            <person name="Butler G."/>
            <person name="Rasmussen M.D."/>
            <person name="Lin M.F."/>
            <person name="Santos M.A."/>
            <person name="Sakthikumar S."/>
            <person name="Munro C.A."/>
            <person name="Rheinbay E."/>
            <person name="Grabherr M."/>
            <person name="Forche A."/>
            <person name="Reedy J.L."/>
            <person name="Agrafioti I."/>
            <person name="Arnaud M.B."/>
            <person name="Bates S."/>
            <person name="Brown A.J."/>
            <person name="Brunke S."/>
            <person name="Costanzo M.C."/>
            <person name="Fitzpatrick D.A."/>
            <person name="de Groot P.W."/>
            <person name="Harris D."/>
            <person name="Hoyer L.L."/>
            <person name="Hube B."/>
            <person name="Klis F.M."/>
            <person name="Kodira C."/>
            <person name="Lennard N."/>
            <person name="Logue M.E."/>
            <person name="Martin R."/>
            <person name="Neiman A.M."/>
            <person name="Nikolaou E."/>
            <person name="Quail M.A."/>
            <person name="Quinn J."/>
            <person name="Santos M.C."/>
            <person name="Schmitzberger F.F."/>
            <person name="Sherlock G."/>
            <person name="Shah P."/>
            <person name="Silverstein K.A."/>
            <person name="Skrzypek M.S."/>
            <person name="Soll D."/>
            <person name="Staggs R."/>
            <person name="Stansfield I."/>
            <person name="Stumpf M.P."/>
            <person name="Sudbery P.E."/>
            <person name="Srikantha T."/>
            <person name="Zeng Q."/>
            <person name="Berman J."/>
            <person name="Berriman M."/>
            <person name="Heitman J."/>
            <person name="Gow N.A."/>
            <person name="Lorenz M.C."/>
            <person name="Birren B.W."/>
            <person name="Kellis M."/>
            <person name="Cuomo C.A."/>
        </authorList>
    </citation>
    <scope>NUCLEOTIDE SEQUENCE [LARGE SCALE GENOMIC DNA]</scope>
    <source>
        <strain evidence="2">ATCC 11503 / BCRC 21390 / CBS 2605 / JCM 1781 / NBRC 1676 / NRRL YB-4239</strain>
    </source>
</reference>
<dbReference type="GeneID" id="5235109"/>
<dbReference type="InParanoid" id="A5DTS7"/>
<dbReference type="Proteomes" id="UP000001996">
    <property type="component" value="Unassembled WGS sequence"/>
</dbReference>
<protein>
    <submittedName>
        <fullName evidence="1">Uncharacterized protein</fullName>
    </submittedName>
</protein>
<accession>A5DTS7</accession>
<sequence length="124" mass="13902">MTSTPHTTILQQAKTQQQTDLRTSQVLSHQLQSLASQLIATNSESTQAGTTQSPLLDKITTMHQLNDDIDQFLMGEFAENCYLLEKLKVRLEQYVDKCKGKLNSHGGRQEASKVDPKGFCTKFD</sequence>
<evidence type="ECO:0000313" key="1">
    <source>
        <dbReference type="EMBL" id="EDK42585.1"/>
    </source>
</evidence>
<organism evidence="1 2">
    <name type="scientific">Lodderomyces elongisporus (strain ATCC 11503 / CBS 2605 / JCM 1781 / NBRC 1676 / NRRL YB-4239)</name>
    <name type="common">Yeast</name>
    <name type="synonym">Saccharomyces elongisporus</name>
    <dbReference type="NCBI Taxonomy" id="379508"/>
    <lineage>
        <taxon>Eukaryota</taxon>
        <taxon>Fungi</taxon>
        <taxon>Dikarya</taxon>
        <taxon>Ascomycota</taxon>
        <taxon>Saccharomycotina</taxon>
        <taxon>Pichiomycetes</taxon>
        <taxon>Debaryomycetaceae</taxon>
        <taxon>Candida/Lodderomyces clade</taxon>
        <taxon>Lodderomyces</taxon>
    </lineage>
</organism>
<dbReference type="HOGENOM" id="CLU_2004346_0_0_1"/>
<proteinExistence type="predicted"/>
<dbReference type="EMBL" id="CH981524">
    <property type="protein sequence ID" value="EDK42585.1"/>
    <property type="molecule type" value="Genomic_DNA"/>
</dbReference>
<gene>
    <name evidence="1" type="ORF">LELG_00763</name>
</gene>
<dbReference type="AlphaFoldDB" id="A5DTS7"/>
<evidence type="ECO:0000313" key="2">
    <source>
        <dbReference type="Proteomes" id="UP000001996"/>
    </source>
</evidence>
<dbReference type="OrthoDB" id="4081497at2759"/>
<dbReference type="VEuPathDB" id="FungiDB:LELG_00763"/>
<dbReference type="KEGG" id="lel:PVL30_000732"/>